<name>A0A1G5R6F8_9RHOB</name>
<evidence type="ECO:0000313" key="11">
    <source>
        <dbReference type="EMBL" id="SCZ69546.1"/>
    </source>
</evidence>
<accession>A0A1G5R6F8</accession>
<keyword evidence="6" id="KW-0560">Oxidoreductase</keyword>
<dbReference type="Pfam" id="PF01568">
    <property type="entry name" value="Molydop_binding"/>
    <property type="match status" value="1"/>
</dbReference>
<evidence type="ECO:0000256" key="4">
    <source>
        <dbReference type="ARBA" id="ARBA00022485"/>
    </source>
</evidence>
<keyword evidence="7" id="KW-0408">Iron</keyword>
<dbReference type="SMART" id="SM00926">
    <property type="entry name" value="Molybdop_Fe4S4"/>
    <property type="match status" value="1"/>
</dbReference>
<dbReference type="GO" id="GO:0043546">
    <property type="term" value="F:molybdopterin cofactor binding"/>
    <property type="evidence" value="ECO:0007669"/>
    <property type="project" value="InterPro"/>
</dbReference>
<evidence type="ECO:0000256" key="6">
    <source>
        <dbReference type="ARBA" id="ARBA00023002"/>
    </source>
</evidence>
<dbReference type="InterPro" id="IPR006963">
    <property type="entry name" value="Mopterin_OxRdtase_4Fe-4S_dom"/>
</dbReference>
<dbReference type="Gene3D" id="2.40.40.20">
    <property type="match status" value="1"/>
</dbReference>
<evidence type="ECO:0000259" key="10">
    <source>
        <dbReference type="PROSITE" id="PS51669"/>
    </source>
</evidence>
<dbReference type="GO" id="GO:0016491">
    <property type="term" value="F:oxidoreductase activity"/>
    <property type="evidence" value="ECO:0007669"/>
    <property type="project" value="UniProtKB-KW"/>
</dbReference>
<dbReference type="RefSeq" id="WP_090220034.1">
    <property type="nucleotide sequence ID" value="NZ_FMWG01000009.1"/>
</dbReference>
<dbReference type="InterPro" id="IPR006656">
    <property type="entry name" value="Mopterin_OxRdtase"/>
</dbReference>
<dbReference type="CDD" id="cd02783">
    <property type="entry name" value="MopB_CT_2"/>
    <property type="match status" value="1"/>
</dbReference>
<proteinExistence type="inferred from homology"/>
<comment type="subcellular location">
    <subcellularLocation>
        <location evidence="2">Cell envelope</location>
    </subcellularLocation>
</comment>
<gene>
    <name evidence="11" type="ORF">SAMN04488118_10988</name>
</gene>
<dbReference type="Gene3D" id="3.40.228.10">
    <property type="entry name" value="Dimethylsulfoxide Reductase, domain 2"/>
    <property type="match status" value="1"/>
</dbReference>
<feature type="region of interest" description="Disordered" evidence="9">
    <location>
        <begin position="915"/>
        <end position="945"/>
    </location>
</feature>
<reference evidence="11 12" key="1">
    <citation type="submission" date="2016-10" db="EMBL/GenBank/DDBJ databases">
        <authorList>
            <person name="de Groot N.N."/>
        </authorList>
    </citation>
    <scope>NUCLEOTIDE SEQUENCE [LARGE SCALE GENOMIC DNA]</scope>
    <source>
        <strain evidence="11 12">U95</strain>
    </source>
</reference>
<dbReference type="PROSITE" id="PS51669">
    <property type="entry name" value="4FE4S_MOW_BIS_MGD"/>
    <property type="match status" value="1"/>
</dbReference>
<feature type="domain" description="4Fe-4S Mo/W bis-MGD-type" evidence="10">
    <location>
        <begin position="16"/>
        <end position="77"/>
    </location>
</feature>
<dbReference type="Proteomes" id="UP000198767">
    <property type="component" value="Unassembled WGS sequence"/>
</dbReference>
<dbReference type="SUPFAM" id="SSF53706">
    <property type="entry name" value="Formate dehydrogenase/DMSO reductase, domains 1-3"/>
    <property type="match status" value="1"/>
</dbReference>
<evidence type="ECO:0000256" key="3">
    <source>
        <dbReference type="ARBA" id="ARBA00010312"/>
    </source>
</evidence>
<keyword evidence="12" id="KW-1185">Reference proteome</keyword>
<dbReference type="InterPro" id="IPR006657">
    <property type="entry name" value="MoPterin_dinucl-bd_dom"/>
</dbReference>
<dbReference type="EMBL" id="FMWG01000009">
    <property type="protein sequence ID" value="SCZ69546.1"/>
    <property type="molecule type" value="Genomic_DNA"/>
</dbReference>
<dbReference type="STRING" id="1156985.SAMN04488118_10988"/>
<dbReference type="GO" id="GO:0030313">
    <property type="term" value="C:cell envelope"/>
    <property type="evidence" value="ECO:0007669"/>
    <property type="project" value="UniProtKB-SubCell"/>
</dbReference>
<evidence type="ECO:0000256" key="2">
    <source>
        <dbReference type="ARBA" id="ARBA00004196"/>
    </source>
</evidence>
<keyword evidence="4" id="KW-0004">4Fe-4S</keyword>
<evidence type="ECO:0000256" key="9">
    <source>
        <dbReference type="SAM" id="MobiDB-lite"/>
    </source>
</evidence>
<dbReference type="GO" id="GO:0046872">
    <property type="term" value="F:metal ion binding"/>
    <property type="evidence" value="ECO:0007669"/>
    <property type="project" value="UniProtKB-KW"/>
</dbReference>
<dbReference type="Gene3D" id="3.30.200.210">
    <property type="match status" value="1"/>
</dbReference>
<evidence type="ECO:0000256" key="5">
    <source>
        <dbReference type="ARBA" id="ARBA00022723"/>
    </source>
</evidence>
<dbReference type="GO" id="GO:0051539">
    <property type="term" value="F:4 iron, 4 sulfur cluster binding"/>
    <property type="evidence" value="ECO:0007669"/>
    <property type="project" value="UniProtKB-KW"/>
</dbReference>
<protein>
    <submittedName>
        <fullName evidence="11">Anaerobic selenocysteine-containing dehydrogenase</fullName>
    </submittedName>
</protein>
<keyword evidence="8" id="KW-0411">Iron-sulfur</keyword>
<sequence length="945" mass="104905">MTFQQPKIDTSPKVSDEIRKTTCYMCACRCGINVHMKTDENGEKKVAYIEGNRDHPVNKGVLCAKGSAGIMQVNAPSRLRAPLKRVGPRGSGEFEEISWDEALDIAVGLLKPIREKNPEKLAFFTGRDQSQSFTGFWAQNFGTPNFAAHGGFCSVNMAAGGIYTMGGAFWEFGQPDWDHTKLFMLFGVAEDHDSNPIKMGIGKIKARGARVIGVNPIRSGYNAVADDWVGITPGTDGLFILSIVHVLMKAGKIDLDYLSRYTNAPVLVDASGGPTKGLFLRDSDGKPLVKDRNTGELTAFDKPGVRPDLSATHEVDGVTHRPVFHLMAERYLSDEYAPEAVAERCGLTAKRIRNIAAEIARVAFDEAFELDQEWTDFRGETHSKMIGRPVSFHSMRGVSAHANGFQTCRALHVLQILLGTVEVPGGFRFKPPYPKPPEAHPKPHGKVTCNAPLDGPHLGFVHGPEDLMLKDDGSPIRIDKAFTWENPMSSHGLMHMVISNAHAGNPYKIDTLFMYMANMSWNSSMNTRGVIDMLTDKDENGDYKIPNIIYSDAYSSEMVAYADLILPDTTYLERHDCISLLDRPICEADGAADAIRWPVIEPDREVRGFQSTLVHLANRLGMPGFVNEDGSAKYEDYADYIVNHERKPGIGPLAGFRGTDGSKVGRGEVNPNQIDQYIENGGFFVSHIPEEASYYKPWNMAYQNWAVDMGLFDAPTPYLFQLYSEPMRKFQLAAEGHGERQPPEHLRERVQETMDPMPIWYETDQHGNDGFTINALTQRPMAMYHSWGTQNAWLRQLHGRNPLYVPTKLMRENGLEDGDWAKVTSPHGEITVPVMEMAALNDNTVWTWNAIGKRKGAWALEEDAPEATKGFLLNHLIHELLPAKGDGLRWANSDPITGQAAWFDLKVKMEKAAAPADLAESQPALPPIKSPVGTGPKDLEWKVGK</sequence>
<dbReference type="OrthoDB" id="9810782at2"/>
<dbReference type="Pfam" id="PF00384">
    <property type="entry name" value="Molybdopterin"/>
    <property type="match status" value="1"/>
</dbReference>
<dbReference type="Pfam" id="PF04879">
    <property type="entry name" value="Molybdop_Fe4S4"/>
    <property type="match status" value="1"/>
</dbReference>
<evidence type="ECO:0000256" key="7">
    <source>
        <dbReference type="ARBA" id="ARBA00023004"/>
    </source>
</evidence>
<organism evidence="11 12">
    <name type="scientific">Epibacterium ulvae</name>
    <dbReference type="NCBI Taxonomy" id="1156985"/>
    <lineage>
        <taxon>Bacteria</taxon>
        <taxon>Pseudomonadati</taxon>
        <taxon>Pseudomonadota</taxon>
        <taxon>Alphaproteobacteria</taxon>
        <taxon>Rhodobacterales</taxon>
        <taxon>Roseobacteraceae</taxon>
        <taxon>Epibacterium</taxon>
    </lineage>
</organism>
<evidence type="ECO:0000256" key="8">
    <source>
        <dbReference type="ARBA" id="ARBA00023014"/>
    </source>
</evidence>
<dbReference type="PANTHER" id="PTHR43598:SF5">
    <property type="entry name" value="DMSO REDUCTASE CHAIN A"/>
    <property type="match status" value="1"/>
</dbReference>
<keyword evidence="5" id="KW-0479">Metal-binding</keyword>
<dbReference type="SUPFAM" id="SSF50692">
    <property type="entry name" value="ADC-like"/>
    <property type="match status" value="1"/>
</dbReference>
<comment type="similarity">
    <text evidence="3">Belongs to the prokaryotic molybdopterin-containing oxidoreductase family.</text>
</comment>
<comment type="cofactor">
    <cofactor evidence="1">
        <name>[4Fe-4S] cluster</name>
        <dbReference type="ChEBI" id="CHEBI:49883"/>
    </cofactor>
</comment>
<evidence type="ECO:0000313" key="12">
    <source>
        <dbReference type="Proteomes" id="UP000198767"/>
    </source>
</evidence>
<dbReference type="AlphaFoldDB" id="A0A1G5R6F8"/>
<evidence type="ECO:0000256" key="1">
    <source>
        <dbReference type="ARBA" id="ARBA00001966"/>
    </source>
</evidence>
<dbReference type="PANTHER" id="PTHR43598">
    <property type="entry name" value="TUNGSTEN-CONTAINING FORMYLMETHANOFURAN DEHYDROGENASE 2 SUBUNIT B"/>
    <property type="match status" value="1"/>
</dbReference>
<dbReference type="InterPro" id="IPR009010">
    <property type="entry name" value="Asp_de-COase-like_dom_sf"/>
</dbReference>
<dbReference type="Gene3D" id="3.40.50.740">
    <property type="match status" value="1"/>
</dbReference>